<comment type="caution">
    <text evidence="1">The sequence shown here is derived from an EMBL/GenBank/DDBJ whole genome shotgun (WGS) entry which is preliminary data.</text>
</comment>
<name>A0AAV4JMY8_9GAST</name>
<protein>
    <submittedName>
        <fullName evidence="1">Uncharacterized protein</fullName>
    </submittedName>
</protein>
<keyword evidence="2" id="KW-1185">Reference proteome</keyword>
<gene>
    <name evidence="1" type="ORF">ElyMa_003380600</name>
</gene>
<evidence type="ECO:0000313" key="2">
    <source>
        <dbReference type="Proteomes" id="UP000762676"/>
    </source>
</evidence>
<sequence>MQGTVKVGRRRGRQKKRWEDNIREWIGLELRNILRIAEDREERKAVVRRSSMRSDGSQISLRDSGQSLCTWFVNGRTTGPLGTVLVRSGCGQVVKRFYSGP</sequence>
<dbReference type="Proteomes" id="UP000762676">
    <property type="component" value="Unassembled WGS sequence"/>
</dbReference>
<reference evidence="1 2" key="1">
    <citation type="journal article" date="2021" name="Elife">
        <title>Chloroplast acquisition without the gene transfer in kleptoplastic sea slugs, Plakobranchus ocellatus.</title>
        <authorList>
            <person name="Maeda T."/>
            <person name="Takahashi S."/>
            <person name="Yoshida T."/>
            <person name="Shimamura S."/>
            <person name="Takaki Y."/>
            <person name="Nagai Y."/>
            <person name="Toyoda A."/>
            <person name="Suzuki Y."/>
            <person name="Arimoto A."/>
            <person name="Ishii H."/>
            <person name="Satoh N."/>
            <person name="Nishiyama T."/>
            <person name="Hasebe M."/>
            <person name="Maruyama T."/>
            <person name="Minagawa J."/>
            <person name="Obokata J."/>
            <person name="Shigenobu S."/>
        </authorList>
    </citation>
    <scope>NUCLEOTIDE SEQUENCE [LARGE SCALE GENOMIC DNA]</scope>
</reference>
<proteinExistence type="predicted"/>
<dbReference type="EMBL" id="BMAT01006963">
    <property type="protein sequence ID" value="GFS23105.1"/>
    <property type="molecule type" value="Genomic_DNA"/>
</dbReference>
<evidence type="ECO:0000313" key="1">
    <source>
        <dbReference type="EMBL" id="GFS23105.1"/>
    </source>
</evidence>
<dbReference type="AlphaFoldDB" id="A0AAV4JMY8"/>
<organism evidence="1 2">
    <name type="scientific">Elysia marginata</name>
    <dbReference type="NCBI Taxonomy" id="1093978"/>
    <lineage>
        <taxon>Eukaryota</taxon>
        <taxon>Metazoa</taxon>
        <taxon>Spiralia</taxon>
        <taxon>Lophotrochozoa</taxon>
        <taxon>Mollusca</taxon>
        <taxon>Gastropoda</taxon>
        <taxon>Heterobranchia</taxon>
        <taxon>Euthyneura</taxon>
        <taxon>Panpulmonata</taxon>
        <taxon>Sacoglossa</taxon>
        <taxon>Placobranchoidea</taxon>
        <taxon>Plakobranchidae</taxon>
        <taxon>Elysia</taxon>
    </lineage>
</organism>
<accession>A0AAV4JMY8</accession>